<feature type="transmembrane region" description="Helical" evidence="1">
    <location>
        <begin position="6"/>
        <end position="25"/>
    </location>
</feature>
<dbReference type="RefSeq" id="WP_006039017.1">
    <property type="nucleotide sequence ID" value="NZ_AEDD01000008.1"/>
</dbReference>
<accession>E0IBJ0</accession>
<dbReference type="Proteomes" id="UP000005387">
    <property type="component" value="Unassembled WGS sequence"/>
</dbReference>
<evidence type="ECO:0000256" key="1">
    <source>
        <dbReference type="SAM" id="Phobius"/>
    </source>
</evidence>
<feature type="transmembrane region" description="Helical" evidence="1">
    <location>
        <begin position="59"/>
        <end position="75"/>
    </location>
</feature>
<keyword evidence="1" id="KW-0812">Transmembrane</keyword>
<keyword evidence="1" id="KW-1133">Transmembrane helix</keyword>
<proteinExistence type="predicted"/>
<feature type="transmembrane region" description="Helical" evidence="1">
    <location>
        <begin position="121"/>
        <end position="141"/>
    </location>
</feature>
<keyword evidence="3" id="KW-1185">Reference proteome</keyword>
<evidence type="ECO:0000313" key="2">
    <source>
        <dbReference type="EMBL" id="EFM10070.1"/>
    </source>
</evidence>
<feature type="transmembrane region" description="Helical" evidence="1">
    <location>
        <begin position="162"/>
        <end position="181"/>
    </location>
</feature>
<protein>
    <submittedName>
        <fullName evidence="2">Uncharacterized protein</fullName>
    </submittedName>
</protein>
<sequence>MFELIIKFAIALIFCCSMTILIFTMFKVPIKTNDKQITTFTLIIGFVNFYFKFILGSPYGFFYHVISFIILLMILRRYPILYAVIVSATGFICSGLIDAVISSVAQLLNVSVEQMINEMPVYIILHVTTTVLYLMVAFMLHKFNIGFSFVKRRFSGKSNISNANYLWGAMMIVAMIVMTFLSQPSVINTLNMYIIILVGLLFICSICYAYIQNKVSLTDRYGNQDRSVQK</sequence>
<evidence type="ECO:0000313" key="3">
    <source>
        <dbReference type="Proteomes" id="UP000005387"/>
    </source>
</evidence>
<name>E0IBJ0_9BACL</name>
<feature type="transmembrane region" description="Helical" evidence="1">
    <location>
        <begin position="193"/>
        <end position="211"/>
    </location>
</feature>
<gene>
    <name evidence="2" type="ORF">PaecuDRAFT_3029</name>
</gene>
<keyword evidence="1" id="KW-0472">Membrane</keyword>
<organism evidence="2 3">
    <name type="scientific">Paenibacillus curdlanolyticus YK9</name>
    <dbReference type="NCBI Taxonomy" id="717606"/>
    <lineage>
        <taxon>Bacteria</taxon>
        <taxon>Bacillati</taxon>
        <taxon>Bacillota</taxon>
        <taxon>Bacilli</taxon>
        <taxon>Bacillales</taxon>
        <taxon>Paenibacillaceae</taxon>
        <taxon>Paenibacillus</taxon>
    </lineage>
</organism>
<feature type="transmembrane region" description="Helical" evidence="1">
    <location>
        <begin position="80"/>
        <end position="101"/>
    </location>
</feature>
<dbReference type="EMBL" id="AEDD01000008">
    <property type="protein sequence ID" value="EFM10070.1"/>
    <property type="molecule type" value="Genomic_DNA"/>
</dbReference>
<dbReference type="AlphaFoldDB" id="E0IBJ0"/>
<reference evidence="2 3" key="1">
    <citation type="submission" date="2010-07" db="EMBL/GenBank/DDBJ databases">
        <title>The draft genome of Paenibacillus curdlanolyticus YK9.</title>
        <authorList>
            <consortium name="US DOE Joint Genome Institute (JGI-PGF)"/>
            <person name="Lucas S."/>
            <person name="Copeland A."/>
            <person name="Lapidus A."/>
            <person name="Cheng J.-F."/>
            <person name="Bruce D."/>
            <person name="Goodwin L."/>
            <person name="Pitluck S."/>
            <person name="Land M.L."/>
            <person name="Hauser L."/>
            <person name="Chang Y.-J."/>
            <person name="Jeffries C."/>
            <person name="Anderson I.J."/>
            <person name="Johnson E."/>
            <person name="Loganathan U."/>
            <person name="Mulhopadhyay B."/>
            <person name="Kyrpides N."/>
            <person name="Woyke T.J."/>
        </authorList>
    </citation>
    <scope>NUCLEOTIDE SEQUENCE [LARGE SCALE GENOMIC DNA]</scope>
    <source>
        <strain evidence="2 3">YK9</strain>
    </source>
</reference>
<dbReference type="OrthoDB" id="2570836at2"/>